<dbReference type="AlphaFoldDB" id="A0A9X3FAI0"/>
<keyword evidence="3" id="KW-1185">Reference proteome</keyword>
<dbReference type="Pfam" id="PF00583">
    <property type="entry name" value="Acetyltransf_1"/>
    <property type="match status" value="1"/>
</dbReference>
<dbReference type="PROSITE" id="PS51186">
    <property type="entry name" value="GNAT"/>
    <property type="match status" value="1"/>
</dbReference>
<dbReference type="InterPro" id="IPR016181">
    <property type="entry name" value="Acyl_CoA_acyltransferase"/>
</dbReference>
<dbReference type="SUPFAM" id="SSF55729">
    <property type="entry name" value="Acyl-CoA N-acyltransferases (Nat)"/>
    <property type="match status" value="1"/>
</dbReference>
<dbReference type="InterPro" id="IPR022525">
    <property type="entry name" value="GNAT_AblB"/>
</dbReference>
<dbReference type="Gene3D" id="3.40.630.30">
    <property type="match status" value="1"/>
</dbReference>
<protein>
    <submittedName>
        <fullName evidence="2">Beta-lysine N-acetyltransferase</fullName>
    </submittedName>
</protein>
<dbReference type="NCBIfam" id="TIGR03827">
    <property type="entry name" value="GNAT_ablB"/>
    <property type="match status" value="1"/>
</dbReference>
<dbReference type="RefSeq" id="WP_343335057.1">
    <property type="nucleotide sequence ID" value="NZ_JAPOHD010000062.1"/>
</dbReference>
<name>A0A9X3FAI0_9BACT</name>
<dbReference type="GO" id="GO:0008080">
    <property type="term" value="F:N-acetyltransferase activity"/>
    <property type="evidence" value="ECO:0007669"/>
    <property type="project" value="InterPro"/>
</dbReference>
<sequence length="279" mass="31726">MQDRIEKIGYGTLIQHGELNKRVYVMKLDKRDSSAIIDHINTLARTNNYTKIFCKIPQQVAPQFFANGFFMEAQIPGFYKGVEAAFFVSKFLSSDRLLDIETESLIKLSTLLKTSKVMESNAVKTDKSFGLVRLATDDVDQIAAIYRKVFASYPFPIHNREYIKETMQNKVQYFGIKINNKLIALASAEVDAENQNAEMTDFATLPAYQGNNLSVSLLNAMEEEMKVQGIKTLYTIARLKSIGMNKTFIRQNYNYSGTLIKNTNISGGIESMNVYYKYI</sequence>
<accession>A0A9X3FAI0</accession>
<gene>
    <name evidence="2" type="primary">ablB</name>
    <name evidence="2" type="ORF">OU798_20450</name>
</gene>
<dbReference type="InterPro" id="IPR000182">
    <property type="entry name" value="GNAT_dom"/>
</dbReference>
<dbReference type="EMBL" id="JAPOHD010000062">
    <property type="protein sequence ID" value="MCY1722732.1"/>
    <property type="molecule type" value="Genomic_DNA"/>
</dbReference>
<evidence type="ECO:0000313" key="2">
    <source>
        <dbReference type="EMBL" id="MCY1722732.1"/>
    </source>
</evidence>
<evidence type="ECO:0000313" key="3">
    <source>
        <dbReference type="Proteomes" id="UP001145087"/>
    </source>
</evidence>
<organism evidence="2 3">
    <name type="scientific">Draconibacterium aestuarii</name>
    <dbReference type="NCBI Taxonomy" id="2998507"/>
    <lineage>
        <taxon>Bacteria</taxon>
        <taxon>Pseudomonadati</taxon>
        <taxon>Bacteroidota</taxon>
        <taxon>Bacteroidia</taxon>
        <taxon>Marinilabiliales</taxon>
        <taxon>Prolixibacteraceae</taxon>
        <taxon>Draconibacterium</taxon>
    </lineage>
</organism>
<feature type="domain" description="N-acetyltransferase" evidence="1">
    <location>
        <begin position="130"/>
        <end position="266"/>
    </location>
</feature>
<reference evidence="2" key="1">
    <citation type="submission" date="2022-11" db="EMBL/GenBank/DDBJ databases">
        <title>Marilongibacter aestuarii gen. nov., sp. nov., isolated from tidal flat sediment.</title>
        <authorList>
            <person name="Jiayan W."/>
        </authorList>
    </citation>
    <scope>NUCLEOTIDE SEQUENCE</scope>
    <source>
        <strain evidence="2">Z1-6</strain>
    </source>
</reference>
<proteinExistence type="predicted"/>
<evidence type="ECO:0000259" key="1">
    <source>
        <dbReference type="PROSITE" id="PS51186"/>
    </source>
</evidence>
<dbReference type="Proteomes" id="UP001145087">
    <property type="component" value="Unassembled WGS sequence"/>
</dbReference>
<comment type="caution">
    <text evidence="2">The sequence shown here is derived from an EMBL/GenBank/DDBJ whole genome shotgun (WGS) entry which is preliminary data.</text>
</comment>